<keyword evidence="2 4" id="KW-0808">Transferase</keyword>
<dbReference type="PROSITE" id="PS51682">
    <property type="entry name" value="SAM_OMT_I"/>
    <property type="match status" value="1"/>
</dbReference>
<dbReference type="SUPFAM" id="SSF53335">
    <property type="entry name" value="S-adenosyl-L-methionine-dependent methyltransferases"/>
    <property type="match status" value="1"/>
</dbReference>
<dbReference type="GO" id="GO:0008757">
    <property type="term" value="F:S-adenosylmethionine-dependent methyltransferase activity"/>
    <property type="evidence" value="ECO:0007669"/>
    <property type="project" value="TreeGrafter"/>
</dbReference>
<keyword evidence="3" id="KW-0949">S-adenosyl-L-methionine</keyword>
<dbReference type="InterPro" id="IPR002935">
    <property type="entry name" value="SAM_O-MeTrfase"/>
</dbReference>
<keyword evidence="1 4" id="KW-0489">Methyltransferase</keyword>
<dbReference type="InterPro" id="IPR029063">
    <property type="entry name" value="SAM-dependent_MTases_sf"/>
</dbReference>
<dbReference type="InterPro" id="IPR050362">
    <property type="entry name" value="Cation-dep_OMT"/>
</dbReference>
<dbReference type="Pfam" id="PF01596">
    <property type="entry name" value="Methyltransf_3"/>
    <property type="match status" value="1"/>
</dbReference>
<evidence type="ECO:0000256" key="1">
    <source>
        <dbReference type="ARBA" id="ARBA00022603"/>
    </source>
</evidence>
<evidence type="ECO:0000313" key="4">
    <source>
        <dbReference type="EMBL" id="TMQ68500.1"/>
    </source>
</evidence>
<dbReference type="GO" id="GO:0032259">
    <property type="term" value="P:methylation"/>
    <property type="evidence" value="ECO:0007669"/>
    <property type="project" value="UniProtKB-KW"/>
</dbReference>
<evidence type="ECO:0000313" key="5">
    <source>
        <dbReference type="Proteomes" id="UP000316609"/>
    </source>
</evidence>
<protein>
    <submittedName>
        <fullName evidence="4">O-methyltransferase</fullName>
    </submittedName>
</protein>
<proteinExistence type="predicted"/>
<gene>
    <name evidence="4" type="ORF">E6K78_00690</name>
</gene>
<dbReference type="PANTHER" id="PTHR10509:SF14">
    <property type="entry name" value="CAFFEOYL-COA O-METHYLTRANSFERASE 3-RELATED"/>
    <property type="match status" value="1"/>
</dbReference>
<dbReference type="Proteomes" id="UP000316609">
    <property type="component" value="Unassembled WGS sequence"/>
</dbReference>
<dbReference type="AlphaFoldDB" id="A0A538TXY0"/>
<evidence type="ECO:0000256" key="3">
    <source>
        <dbReference type="ARBA" id="ARBA00022691"/>
    </source>
</evidence>
<sequence length="224" mass="23763">MTLERWTAVDRYVSDLLLPSDPALQAALDASAAAGLPAIQVSPPQGKLLFLIAQVQKARTILEIGTLGGYSTIWLARGLAPDGRLITLEIDPRHAAIAQANLARAGLSDVVDVRVGPARDTLRQLAQDGNEPFDLVFIDADKPGYPEYLTLVLRLVRRGSLIVADNVVRDGAVADASSTDPNVQGVRRFNAMLAAEPRVSATVLQTVGSKGYDGFAVALVTADP</sequence>
<dbReference type="CDD" id="cd02440">
    <property type="entry name" value="AdoMet_MTases"/>
    <property type="match status" value="1"/>
</dbReference>
<evidence type="ECO:0000256" key="2">
    <source>
        <dbReference type="ARBA" id="ARBA00022679"/>
    </source>
</evidence>
<reference evidence="4 5" key="1">
    <citation type="journal article" date="2019" name="Nat. Microbiol.">
        <title>Mediterranean grassland soil C-N compound turnover is dependent on rainfall and depth, and is mediated by genomically divergent microorganisms.</title>
        <authorList>
            <person name="Diamond S."/>
            <person name="Andeer P.F."/>
            <person name="Li Z."/>
            <person name="Crits-Christoph A."/>
            <person name="Burstein D."/>
            <person name="Anantharaman K."/>
            <person name="Lane K.R."/>
            <person name="Thomas B.C."/>
            <person name="Pan C."/>
            <person name="Northen T.R."/>
            <person name="Banfield J.F."/>
        </authorList>
    </citation>
    <scope>NUCLEOTIDE SEQUENCE [LARGE SCALE GENOMIC DNA]</scope>
    <source>
        <strain evidence="4">WS_8</strain>
    </source>
</reference>
<name>A0A538TXY0_UNCEI</name>
<dbReference type="GO" id="GO:0008171">
    <property type="term" value="F:O-methyltransferase activity"/>
    <property type="evidence" value="ECO:0007669"/>
    <property type="project" value="InterPro"/>
</dbReference>
<dbReference type="Gene3D" id="3.40.50.150">
    <property type="entry name" value="Vaccinia Virus protein VP39"/>
    <property type="match status" value="1"/>
</dbReference>
<dbReference type="PANTHER" id="PTHR10509">
    <property type="entry name" value="O-METHYLTRANSFERASE-RELATED"/>
    <property type="match status" value="1"/>
</dbReference>
<organism evidence="4 5">
    <name type="scientific">Eiseniibacteriota bacterium</name>
    <dbReference type="NCBI Taxonomy" id="2212470"/>
    <lineage>
        <taxon>Bacteria</taxon>
        <taxon>Candidatus Eiseniibacteriota</taxon>
    </lineage>
</organism>
<comment type="caution">
    <text evidence="4">The sequence shown here is derived from an EMBL/GenBank/DDBJ whole genome shotgun (WGS) entry which is preliminary data.</text>
</comment>
<dbReference type="EMBL" id="VBOY01000007">
    <property type="protein sequence ID" value="TMQ68500.1"/>
    <property type="molecule type" value="Genomic_DNA"/>
</dbReference>
<accession>A0A538TXY0</accession>